<dbReference type="RefSeq" id="WP_257313585.1">
    <property type="nucleotide sequence ID" value="NZ_JANFDG010000004.1"/>
</dbReference>
<organism evidence="2 3">
    <name type="scientific">Shinella pollutisoli</name>
    <dbReference type="NCBI Taxonomy" id="2250594"/>
    <lineage>
        <taxon>Bacteria</taxon>
        <taxon>Pseudomonadati</taxon>
        <taxon>Pseudomonadota</taxon>
        <taxon>Alphaproteobacteria</taxon>
        <taxon>Hyphomicrobiales</taxon>
        <taxon>Rhizobiaceae</taxon>
        <taxon>Shinella</taxon>
    </lineage>
</organism>
<accession>A0ABV7DFP8</accession>
<protein>
    <submittedName>
        <fullName evidence="2">NAD-dependent epimerase/dehydratase family protein</fullName>
    </submittedName>
</protein>
<evidence type="ECO:0000313" key="3">
    <source>
        <dbReference type="Proteomes" id="UP001595377"/>
    </source>
</evidence>
<dbReference type="Proteomes" id="UP001595377">
    <property type="component" value="Unassembled WGS sequence"/>
</dbReference>
<comment type="caution">
    <text evidence="2">The sequence shown here is derived from an EMBL/GenBank/DDBJ whole genome shotgun (WGS) entry which is preliminary data.</text>
</comment>
<dbReference type="PANTHER" id="PTHR48079:SF6">
    <property type="entry name" value="NAD(P)-BINDING DOMAIN-CONTAINING PROTEIN-RELATED"/>
    <property type="match status" value="1"/>
</dbReference>
<reference evidence="3" key="1">
    <citation type="journal article" date="2019" name="Int. J. Syst. Evol. Microbiol.">
        <title>The Global Catalogue of Microorganisms (GCM) 10K type strain sequencing project: providing services to taxonomists for standard genome sequencing and annotation.</title>
        <authorList>
            <consortium name="The Broad Institute Genomics Platform"/>
            <consortium name="The Broad Institute Genome Sequencing Center for Infectious Disease"/>
            <person name="Wu L."/>
            <person name="Ma J."/>
        </authorList>
    </citation>
    <scope>NUCLEOTIDE SEQUENCE [LARGE SCALE GENOMIC DNA]</scope>
    <source>
        <strain evidence="3">KCTC 52677</strain>
    </source>
</reference>
<dbReference type="Pfam" id="PF01370">
    <property type="entry name" value="Epimerase"/>
    <property type="match status" value="1"/>
</dbReference>
<proteinExistence type="predicted"/>
<dbReference type="InterPro" id="IPR051783">
    <property type="entry name" value="NAD(P)-dependent_oxidoreduct"/>
</dbReference>
<dbReference type="Gene3D" id="3.40.50.720">
    <property type="entry name" value="NAD(P)-binding Rossmann-like Domain"/>
    <property type="match status" value="1"/>
</dbReference>
<dbReference type="EMBL" id="JBHRSP010000017">
    <property type="protein sequence ID" value="MFC3073680.1"/>
    <property type="molecule type" value="Genomic_DNA"/>
</dbReference>
<gene>
    <name evidence="2" type="ORF">ACFOHH_11265</name>
</gene>
<sequence length="308" mass="32137">MTDGRRVKLDLTGATGFIARGVMEACADAGVACRALSRSGRPDWVPPAVAWRTVPSYADADALAGALSRGGCLLHLADNPARDAERSADAAARLCAGLIEAARRAGTARIIVASSVHARDAQAGPASYGAVKRLVEQRFLAARGHGIDVVILRLSPVYGPGGAGGFAALSRLVARGVPLPFGRAAAPRAYLSRRNLVALVLAMAGAGDAAWAEASGRIFEPSDGEPIGTRDLVRAMAAQIGVAPRLLPVPPRLLRLLAGATRTGSLLSGALDELRVAPPLELERRFGWRPVERMPESLAFLAAEVRRA</sequence>
<dbReference type="SUPFAM" id="SSF51735">
    <property type="entry name" value="NAD(P)-binding Rossmann-fold domains"/>
    <property type="match status" value="1"/>
</dbReference>
<evidence type="ECO:0000259" key="1">
    <source>
        <dbReference type="Pfam" id="PF01370"/>
    </source>
</evidence>
<dbReference type="InterPro" id="IPR036291">
    <property type="entry name" value="NAD(P)-bd_dom_sf"/>
</dbReference>
<keyword evidence="3" id="KW-1185">Reference proteome</keyword>
<feature type="domain" description="NAD-dependent epimerase/dehydratase" evidence="1">
    <location>
        <begin position="11"/>
        <end position="206"/>
    </location>
</feature>
<evidence type="ECO:0000313" key="2">
    <source>
        <dbReference type="EMBL" id="MFC3073680.1"/>
    </source>
</evidence>
<dbReference type="InterPro" id="IPR001509">
    <property type="entry name" value="Epimerase_deHydtase"/>
</dbReference>
<name>A0ABV7DFP8_9HYPH</name>
<dbReference type="PANTHER" id="PTHR48079">
    <property type="entry name" value="PROTEIN YEEZ"/>
    <property type="match status" value="1"/>
</dbReference>